<dbReference type="InterPro" id="IPR009910">
    <property type="entry name" value="DUF1450"/>
</dbReference>
<name>A0ABY4CS02_9BACL</name>
<accession>A0ABY4CS02</accession>
<dbReference type="EMBL" id="CP089291">
    <property type="protein sequence ID" value="UOF92016.1"/>
    <property type="molecule type" value="Genomic_DNA"/>
</dbReference>
<dbReference type="RefSeq" id="WP_347438698.1">
    <property type="nucleotide sequence ID" value="NZ_CP089291.1"/>
</dbReference>
<proteinExistence type="predicted"/>
<evidence type="ECO:0000313" key="2">
    <source>
        <dbReference type="Proteomes" id="UP000830167"/>
    </source>
</evidence>
<sequence>MSQKKRMALFCKRNVEVGGARTVVDLLEREHKDEIEVRIVDCFKRCLACSRTPFCRMQLTTLEAGDGNALIEKIIQTARK</sequence>
<organism evidence="1 2">
    <name type="scientific">Fodinisporobacter ferrooxydans</name>
    <dbReference type="NCBI Taxonomy" id="2901836"/>
    <lineage>
        <taxon>Bacteria</taxon>
        <taxon>Bacillati</taxon>
        <taxon>Bacillota</taxon>
        <taxon>Bacilli</taxon>
        <taxon>Bacillales</taxon>
        <taxon>Alicyclobacillaceae</taxon>
        <taxon>Fodinisporobacter</taxon>
    </lineage>
</organism>
<keyword evidence="2" id="KW-1185">Reference proteome</keyword>
<reference evidence="1" key="1">
    <citation type="submission" date="2021-12" db="EMBL/GenBank/DDBJ databases">
        <title>Alicyclobacillaceae gen. nov., sp. nov., isolated from chalcocite enrichment system.</title>
        <authorList>
            <person name="Jiang Z."/>
        </authorList>
    </citation>
    <scope>NUCLEOTIDE SEQUENCE</scope>
    <source>
        <strain evidence="1">MYW30-H2</strain>
    </source>
</reference>
<dbReference type="Pfam" id="PF07293">
    <property type="entry name" value="DUF1450"/>
    <property type="match status" value="1"/>
</dbReference>
<gene>
    <name evidence="1" type="ORF">LSG31_07225</name>
</gene>
<evidence type="ECO:0000313" key="1">
    <source>
        <dbReference type="EMBL" id="UOF92016.1"/>
    </source>
</evidence>
<protein>
    <submittedName>
        <fullName evidence="1">DUF1450 domain-containing protein</fullName>
    </submittedName>
</protein>
<dbReference type="Proteomes" id="UP000830167">
    <property type="component" value="Chromosome"/>
</dbReference>